<keyword evidence="1" id="KW-0472">Membrane</keyword>
<proteinExistence type="predicted"/>
<dbReference type="RefSeq" id="WP_161691002.1">
    <property type="nucleotide sequence ID" value="NZ_JAAAMQ010000012.1"/>
</dbReference>
<name>A0AAJ2YXA5_WEICO</name>
<feature type="transmembrane region" description="Helical" evidence="1">
    <location>
        <begin position="6"/>
        <end position="23"/>
    </location>
</feature>
<gene>
    <name evidence="2" type="ORF">GTU77_06145</name>
</gene>
<keyword evidence="1" id="KW-1133">Transmembrane helix</keyword>
<evidence type="ECO:0000313" key="3">
    <source>
        <dbReference type="Proteomes" id="UP000719917"/>
    </source>
</evidence>
<evidence type="ECO:0000313" key="2">
    <source>
        <dbReference type="EMBL" id="NBA11794.1"/>
    </source>
</evidence>
<accession>A0AAJ2YXA5</accession>
<sequence>MTAVYIFIGVVLILLVAGNYVIYRRHATKSLNKTQSFLGAIVLTIADIFL</sequence>
<comment type="caution">
    <text evidence="2">The sequence shown here is derived from an EMBL/GenBank/DDBJ whole genome shotgun (WGS) entry which is preliminary data.</text>
</comment>
<evidence type="ECO:0000256" key="1">
    <source>
        <dbReference type="SAM" id="Phobius"/>
    </source>
</evidence>
<dbReference type="Proteomes" id="UP000719917">
    <property type="component" value="Unassembled WGS sequence"/>
</dbReference>
<protein>
    <submittedName>
        <fullName evidence="2">Uncharacterized protein</fullName>
    </submittedName>
</protein>
<reference evidence="2" key="1">
    <citation type="submission" date="2020-01" db="EMBL/GenBank/DDBJ databases">
        <title>First Reported Case and Whole Genome of Weissella confusa in an Equid.</title>
        <authorList>
            <person name="Little S.V."/>
            <person name="Lawhon S.D."/>
        </authorList>
    </citation>
    <scope>NUCLEOTIDE SEQUENCE</scope>
    <source>
        <strain evidence="2">718955</strain>
    </source>
</reference>
<organism evidence="2 3">
    <name type="scientific">Weissella confusa</name>
    <name type="common">Lactobacillus confusus</name>
    <dbReference type="NCBI Taxonomy" id="1583"/>
    <lineage>
        <taxon>Bacteria</taxon>
        <taxon>Bacillati</taxon>
        <taxon>Bacillota</taxon>
        <taxon>Bacilli</taxon>
        <taxon>Lactobacillales</taxon>
        <taxon>Lactobacillaceae</taxon>
        <taxon>Weissella</taxon>
    </lineage>
</organism>
<dbReference type="EMBL" id="JAAAMQ010000012">
    <property type="protein sequence ID" value="NBA11794.1"/>
    <property type="molecule type" value="Genomic_DNA"/>
</dbReference>
<keyword evidence="1" id="KW-0812">Transmembrane</keyword>
<dbReference type="AlphaFoldDB" id="A0AAJ2YXA5"/>